<dbReference type="EMBL" id="LQPH01000109">
    <property type="protein sequence ID" value="ORW24564.1"/>
    <property type="molecule type" value="Genomic_DNA"/>
</dbReference>
<dbReference type="AlphaFoldDB" id="A0A1X1ZME7"/>
<evidence type="ECO:0000313" key="2">
    <source>
        <dbReference type="Proteomes" id="UP000193781"/>
    </source>
</evidence>
<dbReference type="Proteomes" id="UP000193781">
    <property type="component" value="Unassembled WGS sequence"/>
</dbReference>
<gene>
    <name evidence="1" type="ORF">AWC17_03205</name>
</gene>
<sequence length="76" mass="8678">MSDREDFRIRKLPERECNRVLRRVGSGWESLAWYPSRAEAHASIERLCSETLLIDGSSIDGPPTMHVGPRHALDMD</sequence>
<dbReference type="RefSeq" id="WP_085164732.1">
    <property type="nucleotide sequence ID" value="NZ_LQPH01000109.1"/>
</dbReference>
<evidence type="ECO:0000313" key="1">
    <source>
        <dbReference type="EMBL" id="ORW24564.1"/>
    </source>
</evidence>
<proteinExistence type="predicted"/>
<name>A0A1X1ZME7_9MYCO</name>
<reference evidence="1 2" key="1">
    <citation type="submission" date="2016-01" db="EMBL/GenBank/DDBJ databases">
        <title>The new phylogeny of the genus Mycobacterium.</title>
        <authorList>
            <person name="Tarcisio F."/>
            <person name="Conor M."/>
            <person name="Antonella G."/>
            <person name="Elisabetta G."/>
            <person name="Giulia F.S."/>
            <person name="Sara T."/>
            <person name="Anna F."/>
            <person name="Clotilde B."/>
            <person name="Roberto B."/>
            <person name="Veronica D.S."/>
            <person name="Fabio R."/>
            <person name="Monica P."/>
            <person name="Olivier J."/>
            <person name="Enrico T."/>
            <person name="Nicola S."/>
        </authorList>
    </citation>
    <scope>NUCLEOTIDE SEQUENCE [LARGE SCALE GENOMIC DNA]</scope>
    <source>
        <strain evidence="1 2">DSM 44803</strain>
    </source>
</reference>
<comment type="caution">
    <text evidence="1">The sequence shown here is derived from an EMBL/GenBank/DDBJ whole genome shotgun (WGS) entry which is preliminary data.</text>
</comment>
<keyword evidence="2" id="KW-1185">Reference proteome</keyword>
<accession>A0A1X1ZME7</accession>
<organism evidence="1 2">
    <name type="scientific">Mycobacterium nebraskense</name>
    <dbReference type="NCBI Taxonomy" id="244292"/>
    <lineage>
        <taxon>Bacteria</taxon>
        <taxon>Bacillati</taxon>
        <taxon>Actinomycetota</taxon>
        <taxon>Actinomycetes</taxon>
        <taxon>Mycobacteriales</taxon>
        <taxon>Mycobacteriaceae</taxon>
        <taxon>Mycobacterium</taxon>
    </lineage>
</organism>
<protein>
    <submittedName>
        <fullName evidence="1">Uncharacterized protein</fullName>
    </submittedName>
</protein>